<dbReference type="InterPro" id="IPR011042">
    <property type="entry name" value="6-blade_b-propeller_TolB-like"/>
</dbReference>
<evidence type="ECO:0000256" key="3">
    <source>
        <dbReference type="ARBA" id="ARBA00023004"/>
    </source>
</evidence>
<evidence type="ECO:0000259" key="5">
    <source>
        <dbReference type="PROSITE" id="PS51007"/>
    </source>
</evidence>
<name>A0A7K1Y465_9SPHI</name>
<evidence type="ECO:0000313" key="6">
    <source>
        <dbReference type="EMBL" id="MXV17657.1"/>
    </source>
</evidence>
<gene>
    <name evidence="6" type="ORF">GS398_20315</name>
</gene>
<dbReference type="SUPFAM" id="SSF50952">
    <property type="entry name" value="Soluble quinoprotein glucose dehydrogenase"/>
    <property type="match status" value="1"/>
</dbReference>
<protein>
    <submittedName>
        <fullName evidence="6">C-type cytochrome</fullName>
    </submittedName>
</protein>
<dbReference type="PROSITE" id="PS51007">
    <property type="entry name" value="CYTC"/>
    <property type="match status" value="1"/>
</dbReference>
<keyword evidence="2 4" id="KW-0479">Metal-binding</keyword>
<accession>A0A7K1Y465</accession>
<dbReference type="InterPro" id="IPR011989">
    <property type="entry name" value="ARM-like"/>
</dbReference>
<dbReference type="InterPro" id="IPR011041">
    <property type="entry name" value="Quinoprot_gluc/sorb_DH_b-prop"/>
</dbReference>
<dbReference type="GO" id="GO:0009055">
    <property type="term" value="F:electron transfer activity"/>
    <property type="evidence" value="ECO:0007669"/>
    <property type="project" value="InterPro"/>
</dbReference>
<dbReference type="Gene3D" id="1.10.760.10">
    <property type="entry name" value="Cytochrome c-like domain"/>
    <property type="match status" value="1"/>
</dbReference>
<dbReference type="Gene3D" id="1.25.10.10">
    <property type="entry name" value="Leucine-rich Repeat Variant"/>
    <property type="match status" value="1"/>
</dbReference>
<reference evidence="6 7" key="1">
    <citation type="submission" date="2019-11" db="EMBL/GenBank/DDBJ databases">
        <title>Pedobacter sp. HMF7056 Genome sequencing and assembly.</title>
        <authorList>
            <person name="Kang H."/>
            <person name="Kim H."/>
            <person name="Joh K."/>
        </authorList>
    </citation>
    <scope>NUCLEOTIDE SEQUENCE [LARGE SCALE GENOMIC DNA]</scope>
    <source>
        <strain evidence="6 7">HMF7056</strain>
    </source>
</reference>
<dbReference type="EMBL" id="WVHS01000005">
    <property type="protein sequence ID" value="MXV17657.1"/>
    <property type="molecule type" value="Genomic_DNA"/>
</dbReference>
<dbReference type="GO" id="GO:0020037">
    <property type="term" value="F:heme binding"/>
    <property type="evidence" value="ECO:0007669"/>
    <property type="project" value="InterPro"/>
</dbReference>
<dbReference type="InterPro" id="IPR055557">
    <property type="entry name" value="DUF7133"/>
</dbReference>
<dbReference type="SUPFAM" id="SSF48371">
    <property type="entry name" value="ARM repeat"/>
    <property type="match status" value="1"/>
</dbReference>
<dbReference type="PANTHER" id="PTHR33546">
    <property type="entry name" value="LARGE, MULTIFUNCTIONAL SECRETED PROTEIN-RELATED"/>
    <property type="match status" value="1"/>
</dbReference>
<dbReference type="RefSeq" id="WP_160908644.1">
    <property type="nucleotide sequence ID" value="NZ_WVHS01000005.1"/>
</dbReference>
<dbReference type="Pfam" id="PF23500">
    <property type="entry name" value="DUF7133"/>
    <property type="match status" value="1"/>
</dbReference>
<feature type="domain" description="Cytochrome c" evidence="5">
    <location>
        <begin position="656"/>
        <end position="753"/>
    </location>
</feature>
<dbReference type="Gene3D" id="2.120.10.30">
    <property type="entry name" value="TolB, C-terminal domain"/>
    <property type="match status" value="1"/>
</dbReference>
<dbReference type="Pfam" id="PF13442">
    <property type="entry name" value="Cytochrome_CBB3"/>
    <property type="match status" value="1"/>
</dbReference>
<dbReference type="AlphaFoldDB" id="A0A7K1Y465"/>
<dbReference type="InterPro" id="IPR016024">
    <property type="entry name" value="ARM-type_fold"/>
</dbReference>
<keyword evidence="7" id="KW-1185">Reference proteome</keyword>
<evidence type="ECO:0000256" key="1">
    <source>
        <dbReference type="ARBA" id="ARBA00022617"/>
    </source>
</evidence>
<dbReference type="GO" id="GO:0046872">
    <property type="term" value="F:metal ion binding"/>
    <property type="evidence" value="ECO:0007669"/>
    <property type="project" value="UniProtKB-KW"/>
</dbReference>
<evidence type="ECO:0000256" key="4">
    <source>
        <dbReference type="PROSITE-ProRule" id="PRU00433"/>
    </source>
</evidence>
<evidence type="ECO:0000256" key="2">
    <source>
        <dbReference type="ARBA" id="ARBA00022723"/>
    </source>
</evidence>
<dbReference type="SUPFAM" id="SSF46626">
    <property type="entry name" value="Cytochrome c"/>
    <property type="match status" value="1"/>
</dbReference>
<keyword evidence="1 4" id="KW-0349">Heme</keyword>
<keyword evidence="3 4" id="KW-0408">Iron</keyword>
<proteinExistence type="predicted"/>
<dbReference type="InterPro" id="IPR009056">
    <property type="entry name" value="Cyt_c-like_dom"/>
</dbReference>
<sequence length="787" mass="86947">MKLLSKKSLVYAATGLTIFTLHQCHTVKPAATVAAPATPAVVPVAQAAAAAKPVKYADTVDVGSAAVLTPAESMAKIKIEPGFEVKLVASEPIVSTPVAMTFDASSRMWVIEMTGYMPDTLGTGEDQPSGKVVILEDADKDGVADKRKVVIDSLRLPRAICLIGKGVLVAEPPYLWYYPLNGDKAGKRVLVDPLYTEEGNVEHQPNGLYRALDNWIYNAKSTKRYRKYGDRWVMERTHFRGQWGISQDNYGRLYSNDNSTNLRGDYFSPGLGSGNKNFTDLQGFDENVVRDNRVYPARPTTGVNRGYLPGVLDDSLRLVNFTAACGPLVYRGGLFGPAYEWNTFVAEPSANLIKRNILTNDGYTIKGTQAYNGREFIASKDERFRPVSLYDAPDGALYVVDMYRGIIQHKTYLSPYIKKEIAKRNLSVPLSCGRIYKVVPEGKNAVMRQMPADPKQLVALLGDANGWVRDRAQQMLVDGKSPLAIPALREALKSNDNQFRVMHALWTLEGLHALRTAEVLTALNSPEWPVQMQALSVIPSVVTKISAPLYLAALQKLELKKEVNTAPYIAFACNAIRPFNQVAADKLLQTLVKSYPANGFVADAVISNLQDREAAFRREMTRVVPDTTGIFYAHLGRLMRSIENARRNHDPVLLQKEFPRGAAIFSSTCQTCHGADANGIKSLAPPLNKSEWVNGDKDKLLSIVLFGLTGPVMVNSHLYQAPEITADMPGIGNNKEFSDQDIAQLLSYIRRSWQNNASRITAKDVADARTRLKGREKAFTMKELTNQ</sequence>
<comment type="caution">
    <text evidence="6">The sequence shown here is derived from an EMBL/GenBank/DDBJ whole genome shotgun (WGS) entry which is preliminary data.</text>
</comment>
<dbReference type="PANTHER" id="PTHR33546:SF1">
    <property type="entry name" value="LARGE, MULTIFUNCTIONAL SECRETED PROTEIN"/>
    <property type="match status" value="1"/>
</dbReference>
<dbReference type="Proteomes" id="UP000451233">
    <property type="component" value="Unassembled WGS sequence"/>
</dbReference>
<dbReference type="InterPro" id="IPR036909">
    <property type="entry name" value="Cyt_c-like_dom_sf"/>
</dbReference>
<evidence type="ECO:0000313" key="7">
    <source>
        <dbReference type="Proteomes" id="UP000451233"/>
    </source>
</evidence>
<organism evidence="6 7">
    <name type="scientific">Hufsiella ginkgonis</name>
    <dbReference type="NCBI Taxonomy" id="2695274"/>
    <lineage>
        <taxon>Bacteria</taxon>
        <taxon>Pseudomonadati</taxon>
        <taxon>Bacteroidota</taxon>
        <taxon>Sphingobacteriia</taxon>
        <taxon>Sphingobacteriales</taxon>
        <taxon>Sphingobacteriaceae</taxon>
        <taxon>Hufsiella</taxon>
    </lineage>
</organism>